<evidence type="ECO:0000256" key="1">
    <source>
        <dbReference type="SAM" id="Phobius"/>
    </source>
</evidence>
<dbReference type="PANTHER" id="PTHR31414:SF15">
    <property type="entry name" value="PLASMA MEMBRANE FUSION PROTEIN"/>
    <property type="match status" value="1"/>
</dbReference>
<name>A0AAW0JA65_QUESU</name>
<dbReference type="AlphaFoldDB" id="A0AAW0JA65"/>
<keyword evidence="3" id="KW-1185">Reference proteome</keyword>
<dbReference type="EMBL" id="PKMF04000641">
    <property type="protein sequence ID" value="KAK7823244.1"/>
    <property type="molecule type" value="Genomic_DNA"/>
</dbReference>
<keyword evidence="1" id="KW-1133">Transmembrane helix</keyword>
<comment type="caution">
    <text evidence="2">The sequence shown here is derived from an EMBL/GenBank/DDBJ whole genome shotgun (WGS) entry which is preliminary data.</text>
</comment>
<dbReference type="GO" id="GO:0009506">
    <property type="term" value="C:plasmodesma"/>
    <property type="evidence" value="ECO:0007669"/>
    <property type="project" value="TreeGrafter"/>
</dbReference>
<evidence type="ECO:0000313" key="3">
    <source>
        <dbReference type="Proteomes" id="UP000237347"/>
    </source>
</evidence>
<organism evidence="2 3">
    <name type="scientific">Quercus suber</name>
    <name type="common">Cork oak</name>
    <dbReference type="NCBI Taxonomy" id="58331"/>
    <lineage>
        <taxon>Eukaryota</taxon>
        <taxon>Viridiplantae</taxon>
        <taxon>Streptophyta</taxon>
        <taxon>Embryophyta</taxon>
        <taxon>Tracheophyta</taxon>
        <taxon>Spermatophyta</taxon>
        <taxon>Magnoliopsida</taxon>
        <taxon>eudicotyledons</taxon>
        <taxon>Gunneridae</taxon>
        <taxon>Pentapetalae</taxon>
        <taxon>rosids</taxon>
        <taxon>fabids</taxon>
        <taxon>Fagales</taxon>
        <taxon>Fagaceae</taxon>
        <taxon>Quercus</taxon>
    </lineage>
</organism>
<evidence type="ECO:0000313" key="2">
    <source>
        <dbReference type="EMBL" id="KAK7823244.1"/>
    </source>
</evidence>
<keyword evidence="1" id="KW-0472">Membrane</keyword>
<reference evidence="2 3" key="1">
    <citation type="journal article" date="2018" name="Sci. Data">
        <title>The draft genome sequence of cork oak.</title>
        <authorList>
            <person name="Ramos A.M."/>
            <person name="Usie A."/>
            <person name="Barbosa P."/>
            <person name="Barros P.M."/>
            <person name="Capote T."/>
            <person name="Chaves I."/>
            <person name="Simoes F."/>
            <person name="Abreu I."/>
            <person name="Carrasquinho I."/>
            <person name="Faro C."/>
            <person name="Guimaraes J.B."/>
            <person name="Mendonca D."/>
            <person name="Nobrega F."/>
            <person name="Rodrigues L."/>
            <person name="Saibo N.J.M."/>
            <person name="Varela M.C."/>
            <person name="Egas C."/>
            <person name="Matos J."/>
            <person name="Miguel C.M."/>
            <person name="Oliveira M.M."/>
            <person name="Ricardo C.P."/>
            <person name="Goncalves S."/>
        </authorList>
    </citation>
    <scope>NUCLEOTIDE SEQUENCE [LARGE SCALE GENOMIC DNA]</scope>
    <source>
        <strain evidence="3">cv. HL8</strain>
    </source>
</reference>
<dbReference type="Proteomes" id="UP000237347">
    <property type="component" value="Unassembled WGS sequence"/>
</dbReference>
<keyword evidence="1" id="KW-0812">Transmembrane</keyword>
<gene>
    <name evidence="2" type="ORF">CFP56_035723</name>
</gene>
<dbReference type="PANTHER" id="PTHR31414">
    <property type="entry name" value="TRANSMEMBRANE PROTEIN DDB_G0292058"/>
    <property type="match status" value="1"/>
</dbReference>
<sequence>MRMRGKCNNKGRLTPSYYSQITLAAAVSYKAYNANSILSKLIDCTNFQETCTKISKENCPSLRQRSYWIYFGMAIASGALTLCSFFWPISAREWRNRPATTSTWVHHLMRVVL</sequence>
<protein>
    <submittedName>
        <fullName evidence="2">Uncharacterized protein</fullName>
    </submittedName>
</protein>
<feature type="transmembrane region" description="Helical" evidence="1">
    <location>
        <begin position="67"/>
        <end position="89"/>
    </location>
</feature>
<dbReference type="GO" id="GO:0005886">
    <property type="term" value="C:plasma membrane"/>
    <property type="evidence" value="ECO:0007669"/>
    <property type="project" value="TreeGrafter"/>
</dbReference>
<dbReference type="InterPro" id="IPR040283">
    <property type="entry name" value="DDB_G0292058-like"/>
</dbReference>
<accession>A0AAW0JA65</accession>
<proteinExistence type="predicted"/>